<evidence type="ECO:0000313" key="1">
    <source>
        <dbReference type="EMBL" id="CAF2230408.1"/>
    </source>
</evidence>
<proteinExistence type="predicted"/>
<reference evidence="1" key="1">
    <citation type="submission" date="2021-01" db="EMBL/GenBank/DDBJ databases">
        <authorList>
            <consortium name="Genoscope - CEA"/>
            <person name="William W."/>
        </authorList>
    </citation>
    <scope>NUCLEOTIDE SEQUENCE</scope>
</reference>
<dbReference type="EMBL" id="HG994362">
    <property type="protein sequence ID" value="CAF2230408.1"/>
    <property type="molecule type" value="Genomic_DNA"/>
</dbReference>
<name>A0A816ZSR2_BRANA</name>
<dbReference type="Proteomes" id="UP001295469">
    <property type="component" value="Chromosome A08"/>
</dbReference>
<organism evidence="1">
    <name type="scientific">Brassica napus</name>
    <name type="common">Rape</name>
    <dbReference type="NCBI Taxonomy" id="3708"/>
    <lineage>
        <taxon>Eukaryota</taxon>
        <taxon>Viridiplantae</taxon>
        <taxon>Streptophyta</taxon>
        <taxon>Embryophyta</taxon>
        <taxon>Tracheophyta</taxon>
        <taxon>Spermatophyta</taxon>
        <taxon>Magnoliopsida</taxon>
        <taxon>eudicotyledons</taxon>
        <taxon>Gunneridae</taxon>
        <taxon>Pentapetalae</taxon>
        <taxon>rosids</taxon>
        <taxon>malvids</taxon>
        <taxon>Brassicales</taxon>
        <taxon>Brassicaceae</taxon>
        <taxon>Brassiceae</taxon>
        <taxon>Brassica</taxon>
    </lineage>
</organism>
<dbReference type="AlphaFoldDB" id="A0A816ZSR2"/>
<sequence>MSVCELKEHHTDATETVNNLCNKLRQRHLQLLNTDVVWDCICSGLGLFVLRPVLISVKMNFDSGQVLGGADWYLLTPTLIWKAQNRAW</sequence>
<accession>A0A816ZSR2</accession>
<gene>
    <name evidence="1" type="ORF">DARMORV10_A08P11310.1</name>
</gene>
<protein>
    <submittedName>
        <fullName evidence="1">(rape) hypothetical protein</fullName>
    </submittedName>
</protein>